<gene>
    <name evidence="2" type="ORF">K1Y72_23355</name>
</gene>
<protein>
    <submittedName>
        <fullName evidence="2">E3 ubiquitin ligase family protein</fullName>
    </submittedName>
</protein>
<dbReference type="Proteomes" id="UP000774570">
    <property type="component" value="Unassembled WGS sequence"/>
</dbReference>
<accession>A0ABS7FYI5</accession>
<proteinExistence type="predicted"/>
<reference evidence="2 3" key="1">
    <citation type="submission" date="2021-07" db="EMBL/GenBank/DDBJ databases">
        <title>Actinomadura sp. PM05-2 isolated from lichen.</title>
        <authorList>
            <person name="Somphong A."/>
            <person name="Phongsopitanun W."/>
            <person name="Tanasupawat S."/>
            <person name="Peongsungnone V."/>
        </authorList>
    </citation>
    <scope>NUCLEOTIDE SEQUENCE [LARGE SCALE GENOMIC DNA]</scope>
    <source>
        <strain evidence="2 3">PM05-2</strain>
    </source>
</reference>
<evidence type="ECO:0000256" key="1">
    <source>
        <dbReference type="SAM" id="Phobius"/>
    </source>
</evidence>
<keyword evidence="1" id="KW-0812">Transmembrane</keyword>
<feature type="transmembrane region" description="Helical" evidence="1">
    <location>
        <begin position="160"/>
        <end position="181"/>
    </location>
</feature>
<keyword evidence="1" id="KW-0472">Membrane</keyword>
<evidence type="ECO:0000313" key="3">
    <source>
        <dbReference type="Proteomes" id="UP000774570"/>
    </source>
</evidence>
<name>A0ABS7FYI5_9ACTN</name>
<sequence length="192" mass="21116">MEYVLGIVAAVFFVVGWVWRMRWRALGDKARQVTGAAYPGPSGPLRAPFSGAPCVWYKVQATAKTASGKRTFVDERSREPFVVGGVLVDPHEKFVDGVTEQTFPPSPALPQLPPADRPESYSYKEWILPPGLPLTVLNAEAQGLISTRDASGVRRRALKFMAIGYGTGGLLLVLAIAYAIFKHVTDGWLWLW</sequence>
<dbReference type="RefSeq" id="WP_220168559.1">
    <property type="nucleotide sequence ID" value="NZ_JAIBOA010000015.1"/>
</dbReference>
<evidence type="ECO:0000313" key="2">
    <source>
        <dbReference type="EMBL" id="MBW8485336.1"/>
    </source>
</evidence>
<dbReference type="EMBL" id="JAIBOA010000015">
    <property type="protein sequence ID" value="MBW8485336.1"/>
    <property type="molecule type" value="Genomic_DNA"/>
</dbReference>
<keyword evidence="1" id="KW-1133">Transmembrane helix</keyword>
<organism evidence="2 3">
    <name type="scientific">Actinomadura parmotrematis</name>
    <dbReference type="NCBI Taxonomy" id="2864039"/>
    <lineage>
        <taxon>Bacteria</taxon>
        <taxon>Bacillati</taxon>
        <taxon>Actinomycetota</taxon>
        <taxon>Actinomycetes</taxon>
        <taxon>Streptosporangiales</taxon>
        <taxon>Thermomonosporaceae</taxon>
        <taxon>Actinomadura</taxon>
    </lineage>
</organism>
<feature type="transmembrane region" description="Helical" evidence="1">
    <location>
        <begin position="6"/>
        <end position="23"/>
    </location>
</feature>
<comment type="caution">
    <text evidence="2">The sequence shown here is derived from an EMBL/GenBank/DDBJ whole genome shotgun (WGS) entry which is preliminary data.</text>
</comment>
<keyword evidence="3" id="KW-1185">Reference proteome</keyword>